<proteinExistence type="predicted"/>
<dbReference type="RefSeq" id="XP_052130580.1">
    <property type="nucleotide sequence ID" value="XM_052274620.1"/>
</dbReference>
<dbReference type="Proteomes" id="UP000504606">
    <property type="component" value="Unplaced"/>
</dbReference>
<dbReference type="KEGG" id="foc:127751301"/>
<name>A0A9C6X7C1_FRAOC</name>
<gene>
    <name evidence="2" type="primary">LOC127751301</name>
</gene>
<sequence length="121" mass="13776">MFGDLLSLSELREIPDRHQSTLGGVQFVLYDSFKEDDGDENNRVIVFSTRRNIKILFKYIMWFLDGTFETAPHIFTQIFTILGLVVRSAAFTGDPYTAVALSLVYALLPSKTEAHYTLVLH</sequence>
<evidence type="ECO:0000313" key="1">
    <source>
        <dbReference type="Proteomes" id="UP000504606"/>
    </source>
</evidence>
<organism evidence="1 2">
    <name type="scientific">Frankliniella occidentalis</name>
    <name type="common">Western flower thrips</name>
    <name type="synonym">Euthrips occidentalis</name>
    <dbReference type="NCBI Taxonomy" id="133901"/>
    <lineage>
        <taxon>Eukaryota</taxon>
        <taxon>Metazoa</taxon>
        <taxon>Ecdysozoa</taxon>
        <taxon>Arthropoda</taxon>
        <taxon>Hexapoda</taxon>
        <taxon>Insecta</taxon>
        <taxon>Pterygota</taxon>
        <taxon>Neoptera</taxon>
        <taxon>Paraneoptera</taxon>
        <taxon>Thysanoptera</taxon>
        <taxon>Terebrantia</taxon>
        <taxon>Thripoidea</taxon>
        <taxon>Thripidae</taxon>
        <taxon>Frankliniella</taxon>
    </lineage>
</organism>
<protein>
    <submittedName>
        <fullName evidence="2">Uncharacterized protein LOC127751301</fullName>
    </submittedName>
</protein>
<dbReference type="GeneID" id="127751301"/>
<dbReference type="OrthoDB" id="93990at2759"/>
<accession>A0A9C6X7C1</accession>
<reference evidence="2" key="1">
    <citation type="submission" date="2025-08" db="UniProtKB">
        <authorList>
            <consortium name="RefSeq"/>
        </authorList>
    </citation>
    <scope>IDENTIFICATION</scope>
    <source>
        <tissue evidence="2">Whole organism</tissue>
    </source>
</reference>
<dbReference type="AlphaFoldDB" id="A0A9C6X7C1"/>
<evidence type="ECO:0000313" key="2">
    <source>
        <dbReference type="RefSeq" id="XP_052130580.1"/>
    </source>
</evidence>
<keyword evidence="1" id="KW-1185">Reference proteome</keyword>